<organism evidence="6 7">
    <name type="scientific">Jaapia argillacea MUCL 33604</name>
    <dbReference type="NCBI Taxonomy" id="933084"/>
    <lineage>
        <taxon>Eukaryota</taxon>
        <taxon>Fungi</taxon>
        <taxon>Dikarya</taxon>
        <taxon>Basidiomycota</taxon>
        <taxon>Agaricomycotina</taxon>
        <taxon>Agaricomycetes</taxon>
        <taxon>Agaricomycetidae</taxon>
        <taxon>Jaapiales</taxon>
        <taxon>Jaapiaceae</taxon>
        <taxon>Jaapia</taxon>
    </lineage>
</organism>
<accession>A0A067QA10</accession>
<sequence length="252" mass="28560">MSTTNPPTEQPILPDIQCRALYCGRSKKLRKCARCKNAYYCSTECQRKHWSTHKPQCDISITTPSGTGDEPEPLLRRHCRYWIARFCDSISDAMMFAFNLTHDFSNISKYGLLITLHPRPHPIIGARFHIHSITLLTLSSFAVLLGSVSPGTVEQMMKQHHIERQALQEQTNGEQDSAPVLIFAVNKGEHKIPSPDNSIYPRLKFRSIAVVKSECEASALPYGWDPKLDWRENLQKVVDEDLPIPRAPPPSV</sequence>
<dbReference type="PROSITE" id="PS50865">
    <property type="entry name" value="ZF_MYND_2"/>
    <property type="match status" value="1"/>
</dbReference>
<keyword evidence="1" id="KW-0479">Metal-binding</keyword>
<evidence type="ECO:0000256" key="1">
    <source>
        <dbReference type="ARBA" id="ARBA00022723"/>
    </source>
</evidence>
<dbReference type="Proteomes" id="UP000027265">
    <property type="component" value="Unassembled WGS sequence"/>
</dbReference>
<dbReference type="STRING" id="933084.A0A067QA10"/>
<dbReference type="Pfam" id="PF01753">
    <property type="entry name" value="zf-MYND"/>
    <property type="match status" value="1"/>
</dbReference>
<gene>
    <name evidence="6" type="ORF">JAAARDRAFT_603915</name>
</gene>
<keyword evidence="7" id="KW-1185">Reference proteome</keyword>
<dbReference type="SUPFAM" id="SSF144232">
    <property type="entry name" value="HIT/MYND zinc finger-like"/>
    <property type="match status" value="1"/>
</dbReference>
<feature type="domain" description="MYND-type" evidence="5">
    <location>
        <begin position="20"/>
        <end position="57"/>
    </location>
</feature>
<evidence type="ECO:0000259" key="5">
    <source>
        <dbReference type="PROSITE" id="PS50865"/>
    </source>
</evidence>
<evidence type="ECO:0000313" key="6">
    <source>
        <dbReference type="EMBL" id="KDQ60357.1"/>
    </source>
</evidence>
<evidence type="ECO:0000256" key="3">
    <source>
        <dbReference type="ARBA" id="ARBA00022833"/>
    </source>
</evidence>
<evidence type="ECO:0000313" key="7">
    <source>
        <dbReference type="Proteomes" id="UP000027265"/>
    </source>
</evidence>
<evidence type="ECO:0000256" key="4">
    <source>
        <dbReference type="PROSITE-ProRule" id="PRU00134"/>
    </source>
</evidence>
<keyword evidence="2 4" id="KW-0863">Zinc-finger</keyword>
<proteinExistence type="predicted"/>
<keyword evidence="3" id="KW-0862">Zinc</keyword>
<dbReference type="InParanoid" id="A0A067QA10"/>
<dbReference type="HOGENOM" id="CLU_1102929_0_0_1"/>
<dbReference type="OrthoDB" id="432970at2759"/>
<dbReference type="GO" id="GO:0008270">
    <property type="term" value="F:zinc ion binding"/>
    <property type="evidence" value="ECO:0007669"/>
    <property type="project" value="UniProtKB-KW"/>
</dbReference>
<dbReference type="InterPro" id="IPR002893">
    <property type="entry name" value="Znf_MYND"/>
</dbReference>
<reference evidence="7" key="1">
    <citation type="journal article" date="2014" name="Proc. Natl. Acad. Sci. U.S.A.">
        <title>Extensive sampling of basidiomycete genomes demonstrates inadequacy of the white-rot/brown-rot paradigm for wood decay fungi.</title>
        <authorList>
            <person name="Riley R."/>
            <person name="Salamov A.A."/>
            <person name="Brown D.W."/>
            <person name="Nagy L.G."/>
            <person name="Floudas D."/>
            <person name="Held B.W."/>
            <person name="Levasseur A."/>
            <person name="Lombard V."/>
            <person name="Morin E."/>
            <person name="Otillar R."/>
            <person name="Lindquist E.A."/>
            <person name="Sun H."/>
            <person name="LaButti K.M."/>
            <person name="Schmutz J."/>
            <person name="Jabbour D."/>
            <person name="Luo H."/>
            <person name="Baker S.E."/>
            <person name="Pisabarro A.G."/>
            <person name="Walton J.D."/>
            <person name="Blanchette R.A."/>
            <person name="Henrissat B."/>
            <person name="Martin F."/>
            <person name="Cullen D."/>
            <person name="Hibbett D.S."/>
            <person name="Grigoriev I.V."/>
        </authorList>
    </citation>
    <scope>NUCLEOTIDE SEQUENCE [LARGE SCALE GENOMIC DNA]</scope>
    <source>
        <strain evidence="7">MUCL 33604</strain>
    </source>
</reference>
<protein>
    <recommendedName>
        <fullName evidence="5">MYND-type domain-containing protein</fullName>
    </recommendedName>
</protein>
<dbReference type="EMBL" id="KL197714">
    <property type="protein sequence ID" value="KDQ60357.1"/>
    <property type="molecule type" value="Genomic_DNA"/>
</dbReference>
<dbReference type="AlphaFoldDB" id="A0A067QA10"/>
<name>A0A067QA10_9AGAM</name>
<dbReference type="Gene3D" id="6.10.140.2220">
    <property type="match status" value="1"/>
</dbReference>
<evidence type="ECO:0000256" key="2">
    <source>
        <dbReference type="ARBA" id="ARBA00022771"/>
    </source>
</evidence>